<name>A0A8H7EUK9_9FUNG</name>
<dbReference type="SUPFAM" id="SSF52047">
    <property type="entry name" value="RNI-like"/>
    <property type="match status" value="1"/>
</dbReference>
<dbReference type="Gene3D" id="3.80.10.10">
    <property type="entry name" value="Ribonuclease Inhibitor"/>
    <property type="match status" value="2"/>
</dbReference>
<feature type="region of interest" description="Disordered" evidence="1">
    <location>
        <begin position="913"/>
        <end position="996"/>
    </location>
</feature>
<dbReference type="InterPro" id="IPR006553">
    <property type="entry name" value="Leu-rich_rpt_Cys-con_subtyp"/>
</dbReference>
<dbReference type="AlphaFoldDB" id="A0A8H7EUK9"/>
<accession>A0A8H7EUK9</accession>
<dbReference type="PANTHER" id="PTHR13318">
    <property type="entry name" value="PARTNER OF PAIRED, ISOFORM B-RELATED"/>
    <property type="match status" value="1"/>
</dbReference>
<comment type="caution">
    <text evidence="2">The sequence shown here is derived from an EMBL/GenBank/DDBJ whole genome shotgun (WGS) entry which is preliminary data.</text>
</comment>
<protein>
    <recommendedName>
        <fullName evidence="4">F-box domain-containing protein</fullName>
    </recommendedName>
</protein>
<feature type="compositionally biased region" description="Basic and acidic residues" evidence="1">
    <location>
        <begin position="744"/>
        <end position="755"/>
    </location>
</feature>
<dbReference type="EMBL" id="JABAYA010000040">
    <property type="protein sequence ID" value="KAF7728286.1"/>
    <property type="molecule type" value="Genomic_DNA"/>
</dbReference>
<reference evidence="2" key="1">
    <citation type="submission" date="2020-01" db="EMBL/GenBank/DDBJ databases">
        <title>Genome Sequencing of Three Apophysomyces-Like Fungal Strains Confirms a Novel Fungal Genus in the Mucoromycota with divergent Burkholderia-like Endosymbiotic Bacteria.</title>
        <authorList>
            <person name="Stajich J.E."/>
            <person name="Macias A.M."/>
            <person name="Carter-House D."/>
            <person name="Lovett B."/>
            <person name="Kasson L.R."/>
            <person name="Berry K."/>
            <person name="Grigoriev I."/>
            <person name="Chang Y."/>
            <person name="Spatafora J."/>
            <person name="Kasson M.T."/>
        </authorList>
    </citation>
    <scope>NUCLEOTIDE SEQUENCE</scope>
    <source>
        <strain evidence="2">NRRL A-21654</strain>
    </source>
</reference>
<dbReference type="GO" id="GO:0019005">
    <property type="term" value="C:SCF ubiquitin ligase complex"/>
    <property type="evidence" value="ECO:0007669"/>
    <property type="project" value="TreeGrafter"/>
</dbReference>
<sequence>MTVQGLKKQMQDEIYKLESTINGWRDLPFEILKTIFRQLPTQKDRYQACFVHPVWSATAITVLWESPEFFNQKMLKAFVRVIQVNKSAALRVRRLRLCVRDAQYPTVFRPVNDATIEEHVMAKKSMLADPVVILFLLRRCENIQSLTIYGYLLEPKSLEQLVGFLPNLQELSFIGSLPSRMPLEANSAFLPRLRSLSFALPYPVLSDFAAVLAKRCHILQSLQISLETLGVKGLTQLCKGNLNLTSLTLTDASNISCRHVNQIISAFPGLTKLCLDGVANTKANGIVQAAATCVSLHELEIYVDLSAESNFQELATDNENPIWSLPDLALRRLIVKNLAIDDISFDTLMRHCRSLAIVGLFNCWNVTDTSMVTLCETSRSLQQLHIIDCRYIGTKTIRAMAKTKAAKTLRHIHVQSCGDIKPRDIYHLCCVASSYYLTNLCLVGYQNIAISAIGSFAIENLDHMESHRQTDGFCVTLNETAIDALANTDLSNDPDFSIIPRDRSLTNRQTILLAKMLNMPLGKLNHMIQCAQDDNNAATLSGSASTSSSDTAEIPWENTDQIPQATIIPPTIKEIPSPNTRLNQNMMDTTSICNANSIINTYQTNTSTDPELSPLTEYSSLGVDEKVSPSAGWSQDQFQDLGGWGVTNDLSWLQPSKDMTPWEPDIVEKYQEQWKHLAIYSQGVNNRNVSPLALEDGWGTAEAIVPWENTQGCVQERLEEQKNTPYYTGSEGRWKQLGTEETVDDKQGNTSDRTKTAGRFSRPVRRDKGDQRRSDESGDSESPRNSAKSSYEGNWTSMSAKSRYNSNNNNTAHQRQRRADDDSSGSETHNNTKNALPKTRNTGINVRRMQMREAIPPERMPGNWGTYTTYLAESYQTTGNDTTKEVLIDTKTPEPVKNGNGVDSIWKYMDISMQTQSSTPSEETERSENTNEKPGSYQMPIDWAEAIEESSSDDMGCTELQPSMSENEQEEDEDGDDEGEEEEKHQPTSDLFAPGTKNLSVQCLPAPQSQPTYDSGNDSITFTPLSPTPVVASPLQEGLAKSILTLKIETPKCGEQPFVLYENCVLRDEVRKFCDAFGMQEDYDRLVVTVEEKYVARKTKLILSTKQKAKKAKKAKTVSAA</sequence>
<feature type="compositionally biased region" description="Basic and acidic residues" evidence="1">
    <location>
        <begin position="764"/>
        <end position="776"/>
    </location>
</feature>
<gene>
    <name evidence="2" type="ORF">EC973_006460</name>
</gene>
<feature type="compositionally biased region" description="Acidic residues" evidence="1">
    <location>
        <begin position="967"/>
        <end position="981"/>
    </location>
</feature>
<evidence type="ECO:0000313" key="3">
    <source>
        <dbReference type="Proteomes" id="UP000605846"/>
    </source>
</evidence>
<feature type="compositionally biased region" description="Polar residues" evidence="1">
    <location>
        <begin position="825"/>
        <end position="844"/>
    </location>
</feature>
<dbReference type="InterPro" id="IPR032675">
    <property type="entry name" value="LRR_dom_sf"/>
</dbReference>
<dbReference type="Proteomes" id="UP000605846">
    <property type="component" value="Unassembled WGS sequence"/>
</dbReference>
<organism evidence="2 3">
    <name type="scientific">Apophysomyces ossiformis</name>
    <dbReference type="NCBI Taxonomy" id="679940"/>
    <lineage>
        <taxon>Eukaryota</taxon>
        <taxon>Fungi</taxon>
        <taxon>Fungi incertae sedis</taxon>
        <taxon>Mucoromycota</taxon>
        <taxon>Mucoromycotina</taxon>
        <taxon>Mucoromycetes</taxon>
        <taxon>Mucorales</taxon>
        <taxon>Mucorineae</taxon>
        <taxon>Mucoraceae</taxon>
        <taxon>Apophysomyces</taxon>
    </lineage>
</organism>
<dbReference type="GO" id="GO:0031146">
    <property type="term" value="P:SCF-dependent proteasomal ubiquitin-dependent protein catabolic process"/>
    <property type="evidence" value="ECO:0007669"/>
    <property type="project" value="TreeGrafter"/>
</dbReference>
<feature type="region of interest" description="Disordered" evidence="1">
    <location>
        <begin position="724"/>
        <end position="847"/>
    </location>
</feature>
<feature type="compositionally biased region" description="Polar residues" evidence="1">
    <location>
        <begin position="783"/>
        <end position="813"/>
    </location>
</feature>
<keyword evidence="3" id="KW-1185">Reference proteome</keyword>
<evidence type="ECO:0008006" key="4">
    <source>
        <dbReference type="Google" id="ProtNLM"/>
    </source>
</evidence>
<evidence type="ECO:0000256" key="1">
    <source>
        <dbReference type="SAM" id="MobiDB-lite"/>
    </source>
</evidence>
<evidence type="ECO:0000313" key="2">
    <source>
        <dbReference type="EMBL" id="KAF7728286.1"/>
    </source>
</evidence>
<proteinExistence type="predicted"/>
<dbReference type="OrthoDB" id="10257471at2759"/>
<dbReference type="SMART" id="SM00367">
    <property type="entry name" value="LRR_CC"/>
    <property type="match status" value="2"/>
</dbReference>